<evidence type="ECO:0000256" key="1">
    <source>
        <dbReference type="SAM" id="Coils"/>
    </source>
</evidence>
<protein>
    <submittedName>
        <fullName evidence="4">Uncharacterized protein</fullName>
    </submittedName>
</protein>
<accession>J9GBQ0</accession>
<organism evidence="4">
    <name type="scientific">gut metagenome</name>
    <dbReference type="NCBI Taxonomy" id="749906"/>
    <lineage>
        <taxon>unclassified sequences</taxon>
        <taxon>metagenomes</taxon>
        <taxon>organismal metagenomes</taxon>
    </lineage>
</organism>
<dbReference type="EMBL" id="AMCI01001868">
    <property type="protein sequence ID" value="EJX04274.1"/>
    <property type="molecule type" value="Genomic_DNA"/>
</dbReference>
<evidence type="ECO:0000256" key="2">
    <source>
        <dbReference type="SAM" id="MobiDB-lite"/>
    </source>
</evidence>
<evidence type="ECO:0000256" key="3">
    <source>
        <dbReference type="SAM" id="Phobius"/>
    </source>
</evidence>
<feature type="compositionally biased region" description="Basic and acidic residues" evidence="2">
    <location>
        <begin position="117"/>
        <end position="132"/>
    </location>
</feature>
<feature type="coiled-coil region" evidence="1">
    <location>
        <begin position="28"/>
        <end position="96"/>
    </location>
</feature>
<sequence>MMIPGGMDFSEIMNIILSGGLVGTAATIGSLRATVRKAKAEAMKAEADAESVRVDNAEHATRVLVSNIVVPLKEELNATRKDLQANKREMARLRKAIDTANSCRHRDDCPVLGGLRKQQEECDSGEKPDGNGKRRQRDRKSPGGTGDDGDTGKCSETDDTDGQPP</sequence>
<feature type="transmembrane region" description="Helical" evidence="3">
    <location>
        <begin position="12"/>
        <end position="35"/>
    </location>
</feature>
<gene>
    <name evidence="4" type="ORF">EVA_07617</name>
</gene>
<keyword evidence="1" id="KW-0175">Coiled coil</keyword>
<proteinExistence type="predicted"/>
<keyword evidence="3" id="KW-1133">Transmembrane helix</keyword>
<keyword evidence="3" id="KW-0472">Membrane</keyword>
<comment type="caution">
    <text evidence="4">The sequence shown here is derived from an EMBL/GenBank/DDBJ whole genome shotgun (WGS) entry which is preliminary data.</text>
</comment>
<dbReference type="AlphaFoldDB" id="J9GBQ0"/>
<feature type="region of interest" description="Disordered" evidence="2">
    <location>
        <begin position="104"/>
        <end position="165"/>
    </location>
</feature>
<keyword evidence="3" id="KW-0812">Transmembrane</keyword>
<name>J9GBQ0_9ZZZZ</name>
<evidence type="ECO:0000313" key="4">
    <source>
        <dbReference type="EMBL" id="EJX04274.1"/>
    </source>
</evidence>
<reference evidence="4" key="1">
    <citation type="journal article" date="2012" name="PLoS ONE">
        <title>Gene sets for utilization of primary and secondary nutrition supplies in the distal gut of endangered iberian lynx.</title>
        <authorList>
            <person name="Alcaide M."/>
            <person name="Messina E."/>
            <person name="Richter M."/>
            <person name="Bargiela R."/>
            <person name="Peplies J."/>
            <person name="Huws S.A."/>
            <person name="Newbold C.J."/>
            <person name="Golyshin P.N."/>
            <person name="Simon M.A."/>
            <person name="Lopez G."/>
            <person name="Yakimov M.M."/>
            <person name="Ferrer M."/>
        </authorList>
    </citation>
    <scope>NUCLEOTIDE SEQUENCE</scope>
</reference>